<name>A9HXH4_BORPD</name>
<dbReference type="Proteomes" id="UP000001225">
    <property type="component" value="Chromosome"/>
</dbReference>
<proteinExistence type="predicted"/>
<dbReference type="GO" id="GO:0003677">
    <property type="term" value="F:DNA binding"/>
    <property type="evidence" value="ECO:0007669"/>
    <property type="project" value="UniProtKB-KW"/>
</dbReference>
<dbReference type="SMART" id="SM00347">
    <property type="entry name" value="HTH_MARR"/>
    <property type="match status" value="1"/>
</dbReference>
<dbReference type="EMBL" id="AM902716">
    <property type="protein sequence ID" value="CAP43776.1"/>
    <property type="molecule type" value="Genomic_DNA"/>
</dbReference>
<dbReference type="eggNOG" id="COG1846">
    <property type="taxonomic scope" value="Bacteria"/>
</dbReference>
<protein>
    <submittedName>
        <fullName evidence="5">Transcriptional regulator, MarR family</fullName>
    </submittedName>
</protein>
<evidence type="ECO:0000256" key="2">
    <source>
        <dbReference type="ARBA" id="ARBA00023125"/>
    </source>
</evidence>
<dbReference type="InterPro" id="IPR036390">
    <property type="entry name" value="WH_DNA-bd_sf"/>
</dbReference>
<accession>A9HXH4</accession>
<dbReference type="SUPFAM" id="SSF46785">
    <property type="entry name" value="Winged helix' DNA-binding domain"/>
    <property type="match status" value="1"/>
</dbReference>
<gene>
    <name evidence="5" type="ordered locus">Bpet3433</name>
</gene>
<dbReference type="STRING" id="94624.Bpet3433"/>
<evidence type="ECO:0000259" key="4">
    <source>
        <dbReference type="PROSITE" id="PS50995"/>
    </source>
</evidence>
<keyword evidence="3" id="KW-0804">Transcription</keyword>
<reference evidence="5 6" key="1">
    <citation type="journal article" date="2008" name="BMC Genomics">
        <title>The missing link: Bordetella petrii is endowed with both the metabolic versatility of environmental bacteria and virulence traits of pathogenic Bordetellae.</title>
        <authorList>
            <person name="Gross R."/>
            <person name="Guzman C.A."/>
            <person name="Sebaihia M."/>
            <person name="Martins Dos Santos V.A."/>
            <person name="Pieper D.H."/>
            <person name="Koebnik R."/>
            <person name="Lechner M."/>
            <person name="Bartels D."/>
            <person name="Buhrmester J."/>
            <person name="Choudhuri J.V."/>
            <person name="Ebensen T."/>
            <person name="Gaigalat L."/>
            <person name="Herrmann S."/>
            <person name="Khachane A.N."/>
            <person name="Larisch C."/>
            <person name="Link S."/>
            <person name="Linke B."/>
            <person name="Meyer F."/>
            <person name="Mormann S."/>
            <person name="Nakunst D."/>
            <person name="Rueckert C."/>
            <person name="Schneiker-Bekel S."/>
            <person name="Schulze K."/>
            <person name="Vorhoelter F.J."/>
            <person name="Yevsa T."/>
            <person name="Engle J.T."/>
            <person name="Goldman W.E."/>
            <person name="Puehler A."/>
            <person name="Goebel U.B."/>
            <person name="Goesmann A."/>
            <person name="Bloecker H."/>
            <person name="Kaiser O."/>
            <person name="Martinez-Arias R."/>
        </authorList>
    </citation>
    <scope>NUCLEOTIDE SEQUENCE [LARGE SCALE GENOMIC DNA]</scope>
    <source>
        <strain evidence="6">ATCC BAA-461 / DSM 12804 / CCUG 43448 / CIP 107267 / Se-1111R</strain>
    </source>
</reference>
<keyword evidence="6" id="KW-1185">Reference proteome</keyword>
<dbReference type="Gene3D" id="1.10.10.10">
    <property type="entry name" value="Winged helix-like DNA-binding domain superfamily/Winged helix DNA-binding domain"/>
    <property type="match status" value="1"/>
</dbReference>
<dbReference type="InterPro" id="IPR036388">
    <property type="entry name" value="WH-like_DNA-bd_sf"/>
</dbReference>
<dbReference type="PANTHER" id="PTHR35790">
    <property type="entry name" value="HTH-TYPE TRANSCRIPTIONAL REGULATOR PCHR"/>
    <property type="match status" value="1"/>
</dbReference>
<evidence type="ECO:0000256" key="1">
    <source>
        <dbReference type="ARBA" id="ARBA00023015"/>
    </source>
</evidence>
<dbReference type="PROSITE" id="PS50995">
    <property type="entry name" value="HTH_MARR_2"/>
    <property type="match status" value="1"/>
</dbReference>
<keyword evidence="2" id="KW-0238">DNA-binding</keyword>
<evidence type="ECO:0000313" key="6">
    <source>
        <dbReference type="Proteomes" id="UP000001225"/>
    </source>
</evidence>
<organism evidence="5 6">
    <name type="scientific">Bordetella petrii (strain ATCC BAA-461 / DSM 12804 / CCUG 43448 / CIP 107267 / Se-1111R)</name>
    <dbReference type="NCBI Taxonomy" id="340100"/>
    <lineage>
        <taxon>Bacteria</taxon>
        <taxon>Pseudomonadati</taxon>
        <taxon>Pseudomonadota</taxon>
        <taxon>Betaproteobacteria</taxon>
        <taxon>Burkholderiales</taxon>
        <taxon>Alcaligenaceae</taxon>
        <taxon>Bordetella</taxon>
    </lineage>
</organism>
<dbReference type="PANTHER" id="PTHR35790:SF4">
    <property type="entry name" value="HTH-TYPE TRANSCRIPTIONAL REGULATOR PCHR"/>
    <property type="match status" value="1"/>
</dbReference>
<dbReference type="Pfam" id="PF12802">
    <property type="entry name" value="MarR_2"/>
    <property type="match status" value="1"/>
</dbReference>
<evidence type="ECO:0000313" key="5">
    <source>
        <dbReference type="EMBL" id="CAP43776.1"/>
    </source>
</evidence>
<dbReference type="GO" id="GO:0003700">
    <property type="term" value="F:DNA-binding transcription factor activity"/>
    <property type="evidence" value="ECO:0007669"/>
    <property type="project" value="InterPro"/>
</dbReference>
<sequence length="219" mass="24059">MRGHQGRHQTRPPPHGCISCARLRAACPPRALSVRKLDTMATRPARKTASATAPRAVPAGLKDLFSYRLNRLAHVSSRIAAGLNETRYGVGPREWRIIALLGAAAPMSLNALARESNIDKSQASRTVSELIEKKLIRRSADAEDGRGISLDLTAAGRRLYQEIFPAAVARNESLLEVLSAAERDTIERALDKLTARALDMFHDLKSEIPTRRGRNADPR</sequence>
<dbReference type="PRINTS" id="PR00598">
    <property type="entry name" value="HTHMARR"/>
</dbReference>
<dbReference type="InterPro" id="IPR000835">
    <property type="entry name" value="HTH_MarR-typ"/>
</dbReference>
<feature type="domain" description="HTH marR-type" evidence="4">
    <location>
        <begin position="62"/>
        <end position="195"/>
    </location>
</feature>
<dbReference type="AlphaFoldDB" id="A9HXH4"/>
<keyword evidence="1" id="KW-0805">Transcription regulation</keyword>
<dbReference type="InterPro" id="IPR052067">
    <property type="entry name" value="Metal_resp_HTH_trans_reg"/>
</dbReference>
<dbReference type="KEGG" id="bpt:Bpet3433"/>
<evidence type="ECO:0000256" key="3">
    <source>
        <dbReference type="ARBA" id="ARBA00023163"/>
    </source>
</evidence>